<reference evidence="7" key="1">
    <citation type="submission" date="2022-01" db="UniProtKB">
        <authorList>
            <consortium name="EnsemblMetazoa"/>
        </authorList>
    </citation>
    <scope>IDENTIFICATION</scope>
</reference>
<evidence type="ECO:0000256" key="3">
    <source>
        <dbReference type="ARBA" id="ARBA00023274"/>
    </source>
</evidence>
<dbReference type="GO" id="GO:0003735">
    <property type="term" value="F:structural constituent of ribosome"/>
    <property type="evidence" value="ECO:0007669"/>
    <property type="project" value="InterPro"/>
</dbReference>
<dbReference type="Proteomes" id="UP000494040">
    <property type="component" value="Unassembled WGS sequence"/>
</dbReference>
<protein>
    <recommendedName>
        <fullName evidence="4">Large ribosomal subunit protein bL9m</fullName>
    </recommendedName>
    <alternativeName>
        <fullName evidence="5">39S ribosomal protein L9, mitochondrial</fullName>
    </alternativeName>
</protein>
<keyword evidence="2" id="KW-0689">Ribosomal protein</keyword>
<dbReference type="GO" id="GO:0006412">
    <property type="term" value="P:translation"/>
    <property type="evidence" value="ECO:0007669"/>
    <property type="project" value="InterPro"/>
</dbReference>
<evidence type="ECO:0000256" key="5">
    <source>
        <dbReference type="ARBA" id="ARBA00035381"/>
    </source>
</evidence>
<dbReference type="AlphaFoldDB" id="A0A8I6SEA8"/>
<evidence type="ECO:0000259" key="6">
    <source>
        <dbReference type="Pfam" id="PF01281"/>
    </source>
</evidence>
<dbReference type="RefSeq" id="XP_014262058.1">
    <property type="nucleotide sequence ID" value="XM_014406572.2"/>
</dbReference>
<organism evidence="7 8">
    <name type="scientific">Cimex lectularius</name>
    <name type="common">Bed bug</name>
    <name type="synonym">Acanthia lectularia</name>
    <dbReference type="NCBI Taxonomy" id="79782"/>
    <lineage>
        <taxon>Eukaryota</taxon>
        <taxon>Metazoa</taxon>
        <taxon>Ecdysozoa</taxon>
        <taxon>Arthropoda</taxon>
        <taxon>Hexapoda</taxon>
        <taxon>Insecta</taxon>
        <taxon>Pterygota</taxon>
        <taxon>Neoptera</taxon>
        <taxon>Paraneoptera</taxon>
        <taxon>Hemiptera</taxon>
        <taxon>Heteroptera</taxon>
        <taxon>Panheteroptera</taxon>
        <taxon>Cimicomorpha</taxon>
        <taxon>Cimicidae</taxon>
        <taxon>Cimex</taxon>
    </lineage>
</organism>
<evidence type="ECO:0000313" key="8">
    <source>
        <dbReference type="Proteomes" id="UP000494040"/>
    </source>
</evidence>
<dbReference type="KEGG" id="clec:106674094"/>
<feature type="domain" description="Ribosomal protein L9" evidence="6">
    <location>
        <begin position="71"/>
        <end position="116"/>
    </location>
</feature>
<dbReference type="GO" id="GO:1990904">
    <property type="term" value="C:ribonucleoprotein complex"/>
    <property type="evidence" value="ECO:0007669"/>
    <property type="project" value="UniProtKB-KW"/>
</dbReference>
<evidence type="ECO:0000256" key="1">
    <source>
        <dbReference type="ARBA" id="ARBA00010605"/>
    </source>
</evidence>
<keyword evidence="3" id="KW-0687">Ribonucleoprotein</keyword>
<dbReference type="Pfam" id="PF01281">
    <property type="entry name" value="Ribosomal_L9_N"/>
    <property type="match status" value="1"/>
</dbReference>
<name>A0A8I6SEA8_CIMLE</name>
<dbReference type="InterPro" id="IPR020070">
    <property type="entry name" value="Ribosomal_bL9_N"/>
</dbReference>
<dbReference type="InterPro" id="IPR000244">
    <property type="entry name" value="Ribosomal_bL9"/>
</dbReference>
<dbReference type="OrthoDB" id="5555409at2759"/>
<dbReference type="GeneID" id="106674094"/>
<dbReference type="EnsemblMetazoa" id="XM_014406572.2">
    <property type="protein sequence ID" value="XP_014262058.1"/>
    <property type="gene ID" value="LOC106674094"/>
</dbReference>
<dbReference type="PANTHER" id="PTHR21368">
    <property type="entry name" value="50S RIBOSOMAL PROTEIN L9"/>
    <property type="match status" value="1"/>
</dbReference>
<dbReference type="InterPro" id="IPR036935">
    <property type="entry name" value="Ribosomal_bL9_N_sf"/>
</dbReference>
<evidence type="ECO:0000256" key="2">
    <source>
        <dbReference type="ARBA" id="ARBA00022980"/>
    </source>
</evidence>
<dbReference type="SUPFAM" id="SSF55658">
    <property type="entry name" value="L9 N-domain-like"/>
    <property type="match status" value="1"/>
</dbReference>
<accession>A0A8I6SEA8</accession>
<dbReference type="Gene3D" id="3.40.5.10">
    <property type="entry name" value="Ribosomal protein L9, N-terminal domain"/>
    <property type="match status" value="1"/>
</dbReference>
<dbReference type="CTD" id="65005"/>
<evidence type="ECO:0000256" key="4">
    <source>
        <dbReference type="ARBA" id="ARBA00035194"/>
    </source>
</evidence>
<dbReference type="InterPro" id="IPR009027">
    <property type="entry name" value="Ribosomal_bL9/RNase_H1_N"/>
</dbReference>
<comment type="similarity">
    <text evidence="1">Belongs to the bacterial ribosomal protein bL9 family.</text>
</comment>
<proteinExistence type="inferred from homology"/>
<keyword evidence="8" id="KW-1185">Reference proteome</keyword>
<dbReference type="GO" id="GO:0005840">
    <property type="term" value="C:ribosome"/>
    <property type="evidence" value="ECO:0007669"/>
    <property type="project" value="UniProtKB-KW"/>
</dbReference>
<dbReference type="OMA" id="AKHFIYE"/>
<sequence length="263" mass="30019">MNSLINKTIGLSLVPCTGGLTGTFSKRFTYILKRRYPVTRLPKNYKEAKFKGKNYIYDLIEDTSSKKQRDVQVILKTFVEGIGRTGSLVTLQRNYAYNHLLLPGLAEYASPEAIAKAATASKEESDASSPFAPMTQKYLNRLILNVIMNKDVEWTLEPWHLRVAFRKAGCILPQNSIILPEKPIKGPDLSLENKMFLVKVKINNKEIATVRCLLHHWSTNPADKLPYIVNPWFNEPEPMFEEDRETINNLPVITPKDRTARQN</sequence>
<evidence type="ECO:0000313" key="7">
    <source>
        <dbReference type="EnsemblMetazoa" id="XP_014262058.1"/>
    </source>
</evidence>